<reference evidence="11" key="1">
    <citation type="journal article" date="2019" name="Int. J. Syst. Evol. Microbiol.">
        <title>The Global Catalogue of Microorganisms (GCM) 10K type strain sequencing project: providing services to taxonomists for standard genome sequencing and annotation.</title>
        <authorList>
            <consortium name="The Broad Institute Genomics Platform"/>
            <consortium name="The Broad Institute Genome Sequencing Center for Infectious Disease"/>
            <person name="Wu L."/>
            <person name="Ma J."/>
        </authorList>
    </citation>
    <scope>NUCLEOTIDE SEQUENCE [LARGE SCALE GENOMIC DNA]</scope>
    <source>
        <strain evidence="11">JCM 18304</strain>
    </source>
</reference>
<evidence type="ECO:0000256" key="2">
    <source>
        <dbReference type="ARBA" id="ARBA00022692"/>
    </source>
</evidence>
<dbReference type="PANTHER" id="PTHR24221:SF654">
    <property type="entry name" value="ATP-BINDING CASSETTE SUB-FAMILY B MEMBER 6"/>
    <property type="match status" value="1"/>
</dbReference>
<comment type="caution">
    <text evidence="10">The sequence shown here is derived from an EMBL/GenBank/DDBJ whole genome shotgun (WGS) entry which is preliminary data.</text>
</comment>
<feature type="transmembrane region" description="Helical" evidence="7">
    <location>
        <begin position="137"/>
        <end position="162"/>
    </location>
</feature>
<feature type="domain" description="ABC transporter" evidence="8">
    <location>
        <begin position="349"/>
        <end position="595"/>
    </location>
</feature>
<protein>
    <submittedName>
        <fullName evidence="10">ABC transporter ATP-binding protein</fullName>
    </submittedName>
</protein>
<dbReference type="RefSeq" id="WP_345631674.1">
    <property type="nucleotide sequence ID" value="NZ_BAABJQ010000011.1"/>
</dbReference>
<dbReference type="SUPFAM" id="SSF90123">
    <property type="entry name" value="ABC transporter transmembrane region"/>
    <property type="match status" value="1"/>
</dbReference>
<evidence type="ECO:0000313" key="11">
    <source>
        <dbReference type="Proteomes" id="UP001501570"/>
    </source>
</evidence>
<dbReference type="InterPro" id="IPR003593">
    <property type="entry name" value="AAA+_ATPase"/>
</dbReference>
<keyword evidence="4 10" id="KW-0067">ATP-binding</keyword>
<evidence type="ECO:0000259" key="8">
    <source>
        <dbReference type="PROSITE" id="PS50893"/>
    </source>
</evidence>
<name>A0ABP9RZY0_9ACTN</name>
<dbReference type="InterPro" id="IPR003439">
    <property type="entry name" value="ABC_transporter-like_ATP-bd"/>
</dbReference>
<evidence type="ECO:0000256" key="5">
    <source>
        <dbReference type="ARBA" id="ARBA00022989"/>
    </source>
</evidence>
<feature type="transmembrane region" description="Helical" evidence="7">
    <location>
        <begin position="252"/>
        <end position="278"/>
    </location>
</feature>
<evidence type="ECO:0000256" key="3">
    <source>
        <dbReference type="ARBA" id="ARBA00022741"/>
    </source>
</evidence>
<keyword evidence="11" id="KW-1185">Reference proteome</keyword>
<dbReference type="PROSITE" id="PS00211">
    <property type="entry name" value="ABC_TRANSPORTER_1"/>
    <property type="match status" value="1"/>
</dbReference>
<keyword evidence="3" id="KW-0547">Nucleotide-binding</keyword>
<dbReference type="Gene3D" id="1.20.1560.10">
    <property type="entry name" value="ABC transporter type 1, transmembrane domain"/>
    <property type="match status" value="1"/>
</dbReference>
<feature type="transmembrane region" description="Helical" evidence="7">
    <location>
        <begin position="284"/>
        <end position="305"/>
    </location>
</feature>
<dbReference type="SMART" id="SM00382">
    <property type="entry name" value="AAA"/>
    <property type="match status" value="1"/>
</dbReference>
<sequence length="601" mass="63273">MTEPVIAPAGWWRRARTLFGVCFRAAPWHATALFVCQLAATGATLAAAYGTKLITDAALHHETGRAIGAAGLMAGAAGLAALLGRGYLQLTTAVSERAGRYIDGRLMHLAGAIPTIEHHERRQYADQLTLIRQERSALAGMLNAAVLNLRVVASLAGAVAILATLDPILALLPLFGLPALLANRYSAGLAQRARERGASDSRLRNHLYRVASSPSAGKELRVYGLIDELLARHRAISERMERDGRRAALRGLAASTGAAVVFAGGYVAAVLLVLVAAAHGRATVGTLVLTLSLAALINGQLASAVQYASYLNRVLSAAGRLAWLTDYAATATPPPGQATPPPARLRDGIDLDGVTFRYPGTDALVLDGVSAHLPAGSVVALVGENGSGKTTLLKLLLGLYRPTGGAIRVDGADLATIDAAGWQRRIGPAFQDFVRFEFTLDESVGLGDLPRVADPEAVTGALRRAGADELADLPPRGLRTQLGTAWGGVDLSGGQWQKLALGRAFMRDRPLVAVFDEPTAALDALTEHALFDTIARQVRSAGPADRPVTLLVSHRFTTATMADLVIVLAGGRIVEIGDHDTLVRAGGLYAELHELQARAYR</sequence>
<dbReference type="InterPro" id="IPR027417">
    <property type="entry name" value="P-loop_NTPase"/>
</dbReference>
<gene>
    <name evidence="10" type="ORF">GCM10023322_40380</name>
</gene>
<dbReference type="SUPFAM" id="SSF52540">
    <property type="entry name" value="P-loop containing nucleoside triphosphate hydrolases"/>
    <property type="match status" value="1"/>
</dbReference>
<evidence type="ECO:0000256" key="6">
    <source>
        <dbReference type="ARBA" id="ARBA00023136"/>
    </source>
</evidence>
<comment type="subcellular location">
    <subcellularLocation>
        <location evidence="1">Cell membrane</location>
        <topology evidence="1">Multi-pass membrane protein</topology>
    </subcellularLocation>
</comment>
<dbReference type="Pfam" id="PF00005">
    <property type="entry name" value="ABC_tran"/>
    <property type="match status" value="1"/>
</dbReference>
<dbReference type="EMBL" id="BAABJQ010000011">
    <property type="protein sequence ID" value="GAA5188822.1"/>
    <property type="molecule type" value="Genomic_DNA"/>
</dbReference>
<dbReference type="Gene3D" id="3.40.50.300">
    <property type="entry name" value="P-loop containing nucleotide triphosphate hydrolases"/>
    <property type="match status" value="1"/>
</dbReference>
<proteinExistence type="predicted"/>
<dbReference type="InterPro" id="IPR011527">
    <property type="entry name" value="ABC1_TM_dom"/>
</dbReference>
<dbReference type="PROSITE" id="PS50893">
    <property type="entry name" value="ABC_TRANSPORTER_2"/>
    <property type="match status" value="1"/>
</dbReference>
<evidence type="ECO:0000256" key="1">
    <source>
        <dbReference type="ARBA" id="ARBA00004651"/>
    </source>
</evidence>
<evidence type="ECO:0000256" key="4">
    <source>
        <dbReference type="ARBA" id="ARBA00022840"/>
    </source>
</evidence>
<keyword evidence="5 7" id="KW-1133">Transmembrane helix</keyword>
<dbReference type="PANTHER" id="PTHR24221">
    <property type="entry name" value="ATP-BINDING CASSETTE SUB-FAMILY B"/>
    <property type="match status" value="1"/>
</dbReference>
<evidence type="ECO:0000256" key="7">
    <source>
        <dbReference type="SAM" id="Phobius"/>
    </source>
</evidence>
<dbReference type="InterPro" id="IPR039421">
    <property type="entry name" value="Type_1_exporter"/>
</dbReference>
<accession>A0ABP9RZY0</accession>
<feature type="domain" description="ABC transmembrane type-1" evidence="9">
    <location>
        <begin position="32"/>
        <end position="313"/>
    </location>
</feature>
<evidence type="ECO:0000259" key="9">
    <source>
        <dbReference type="PROSITE" id="PS50929"/>
    </source>
</evidence>
<evidence type="ECO:0000313" key="10">
    <source>
        <dbReference type="EMBL" id="GAA5188822.1"/>
    </source>
</evidence>
<organism evidence="10 11">
    <name type="scientific">Rugosimonospora acidiphila</name>
    <dbReference type="NCBI Taxonomy" id="556531"/>
    <lineage>
        <taxon>Bacteria</taxon>
        <taxon>Bacillati</taxon>
        <taxon>Actinomycetota</taxon>
        <taxon>Actinomycetes</taxon>
        <taxon>Micromonosporales</taxon>
        <taxon>Micromonosporaceae</taxon>
        <taxon>Rugosimonospora</taxon>
    </lineage>
</organism>
<dbReference type="InterPro" id="IPR036640">
    <property type="entry name" value="ABC1_TM_sf"/>
</dbReference>
<keyword evidence="6 7" id="KW-0472">Membrane</keyword>
<dbReference type="InterPro" id="IPR017871">
    <property type="entry name" value="ABC_transporter-like_CS"/>
</dbReference>
<dbReference type="Proteomes" id="UP001501570">
    <property type="component" value="Unassembled WGS sequence"/>
</dbReference>
<dbReference type="GO" id="GO:0005524">
    <property type="term" value="F:ATP binding"/>
    <property type="evidence" value="ECO:0007669"/>
    <property type="project" value="UniProtKB-KW"/>
</dbReference>
<keyword evidence="2 7" id="KW-0812">Transmembrane</keyword>
<dbReference type="PROSITE" id="PS50929">
    <property type="entry name" value="ABC_TM1F"/>
    <property type="match status" value="1"/>
</dbReference>